<protein>
    <submittedName>
        <fullName evidence="6">Polypeptide-transport-associated domain protein, ShlB-type</fullName>
    </submittedName>
</protein>
<dbReference type="PANTHER" id="PTHR34597">
    <property type="entry name" value="SLR1661 PROTEIN"/>
    <property type="match status" value="1"/>
</dbReference>
<reference evidence="6 7" key="2">
    <citation type="journal article" date="2012" name="Int. J. Syst. Evol. Microbiol.">
        <title>Magnetococcus marinus gen. nov., sp. nov., a marine, magnetotactic bacterium that represents a novel lineage (Magnetococcaceae fam. nov.; Magnetococcales ord. nov.) at the base of the Alphaproteobacteria.</title>
        <authorList>
            <person name="Bazylinski D.A."/>
            <person name="Williams T.J."/>
            <person name="Lefevre C.T."/>
            <person name="Berg R.J."/>
            <person name="Zhang C.L."/>
            <person name="Bowser S.S."/>
            <person name="Dean A.J."/>
            <person name="Beveridge T.J."/>
        </authorList>
    </citation>
    <scope>NUCLEOTIDE SEQUENCE [LARGE SCALE GENOMIC DNA]</scope>
    <source>
        <strain evidence="7">ATCC BAA-1437 / JCM 17883 / MC-1</strain>
    </source>
</reference>
<keyword evidence="1" id="KW-1134">Transmembrane beta strand</keyword>
<dbReference type="EMBL" id="CP000471">
    <property type="protein sequence ID" value="ABK45191.1"/>
    <property type="molecule type" value="Genomic_DNA"/>
</dbReference>
<evidence type="ECO:0000256" key="3">
    <source>
        <dbReference type="ARBA" id="ARBA00023237"/>
    </source>
</evidence>
<organism evidence="6 7">
    <name type="scientific">Magnetococcus marinus (strain ATCC BAA-1437 / JCM 17883 / MC-1)</name>
    <dbReference type="NCBI Taxonomy" id="156889"/>
    <lineage>
        <taxon>Bacteria</taxon>
        <taxon>Pseudomonadati</taxon>
        <taxon>Pseudomonadota</taxon>
        <taxon>Magnetococcia</taxon>
        <taxon>Magnetococcales</taxon>
        <taxon>Magnetococcaceae</taxon>
        <taxon>Magnetococcus</taxon>
    </lineage>
</organism>
<dbReference type="eggNOG" id="COG2831">
    <property type="taxonomic scope" value="Bacteria"/>
</dbReference>
<evidence type="ECO:0000313" key="7">
    <source>
        <dbReference type="Proteomes" id="UP000002586"/>
    </source>
</evidence>
<dbReference type="PANTHER" id="PTHR34597:SF1">
    <property type="entry name" value="HEME_HEMOPEXIN TRANSPORTER PROTEIN HUXB"/>
    <property type="match status" value="1"/>
</dbReference>
<dbReference type="Pfam" id="PF03865">
    <property type="entry name" value="ShlB"/>
    <property type="match status" value="1"/>
</dbReference>
<dbReference type="InterPro" id="IPR051544">
    <property type="entry name" value="TPS_OM_transporter"/>
</dbReference>
<dbReference type="GO" id="GO:0008320">
    <property type="term" value="F:protein transmembrane transporter activity"/>
    <property type="evidence" value="ECO:0007669"/>
    <property type="project" value="TreeGrafter"/>
</dbReference>
<keyword evidence="3" id="KW-0998">Cell outer membrane</keyword>
<proteinExistence type="predicted"/>
<gene>
    <name evidence="6" type="ordered locus">Mmc1_2696</name>
</gene>
<dbReference type="InterPro" id="IPR005565">
    <property type="entry name" value="Hemolysn_activator_HlyB_C"/>
</dbReference>
<dbReference type="KEGG" id="mgm:Mmc1_2696"/>
<keyword evidence="1" id="KW-0472">Membrane</keyword>
<evidence type="ECO:0000256" key="1">
    <source>
        <dbReference type="ARBA" id="ARBA00022452"/>
    </source>
</evidence>
<name>A0LB48_MAGMM</name>
<accession>A0LB48</accession>
<dbReference type="Proteomes" id="UP000002586">
    <property type="component" value="Chromosome"/>
</dbReference>
<evidence type="ECO:0000259" key="5">
    <source>
        <dbReference type="Pfam" id="PF08479"/>
    </source>
</evidence>
<keyword evidence="2" id="KW-0812">Transmembrane</keyword>
<evidence type="ECO:0000256" key="2">
    <source>
        <dbReference type="ARBA" id="ARBA00022692"/>
    </source>
</evidence>
<dbReference type="AlphaFoldDB" id="A0LB48"/>
<dbReference type="Pfam" id="PF08479">
    <property type="entry name" value="POTRA_2"/>
    <property type="match status" value="1"/>
</dbReference>
<keyword evidence="7" id="KW-1185">Reference proteome</keyword>
<dbReference type="HOGENOM" id="CLU_021521_2_2_5"/>
<dbReference type="GO" id="GO:0098046">
    <property type="term" value="C:type V protein secretion system complex"/>
    <property type="evidence" value="ECO:0007669"/>
    <property type="project" value="TreeGrafter"/>
</dbReference>
<dbReference type="STRING" id="156889.Mmc1_2696"/>
<dbReference type="GO" id="GO:0046819">
    <property type="term" value="P:protein secretion by the type V secretion system"/>
    <property type="evidence" value="ECO:0007669"/>
    <property type="project" value="TreeGrafter"/>
</dbReference>
<evidence type="ECO:0000313" key="6">
    <source>
        <dbReference type="EMBL" id="ABK45191.1"/>
    </source>
</evidence>
<feature type="domain" description="Polypeptide-transport-associated ShlB-type" evidence="5">
    <location>
        <begin position="84"/>
        <end position="158"/>
    </location>
</feature>
<feature type="domain" description="Haemolysin activator HlyB C-terminal" evidence="4">
    <location>
        <begin position="224"/>
        <end position="543"/>
    </location>
</feature>
<evidence type="ECO:0000259" key="4">
    <source>
        <dbReference type="Pfam" id="PF03865"/>
    </source>
</evidence>
<dbReference type="InterPro" id="IPR013686">
    <property type="entry name" value="Polypept-transport_assoc_ShlB"/>
</dbReference>
<reference evidence="7" key="1">
    <citation type="journal article" date="2009" name="Appl. Environ. Microbiol.">
        <title>Complete genome sequence of the chemolithoautotrophic marine magnetotactic coccus strain MC-1.</title>
        <authorList>
            <person name="Schubbe S."/>
            <person name="Williams T.J."/>
            <person name="Xie G."/>
            <person name="Kiss H.E."/>
            <person name="Brettin T.S."/>
            <person name="Martinez D."/>
            <person name="Ross C.A."/>
            <person name="Schuler D."/>
            <person name="Cox B.L."/>
            <person name="Nealson K.H."/>
            <person name="Bazylinski D.A."/>
        </authorList>
    </citation>
    <scope>NUCLEOTIDE SEQUENCE [LARGE SCALE GENOMIC DNA]</scope>
    <source>
        <strain evidence="7">ATCC BAA-1437 / JCM 17883 / MC-1</strain>
    </source>
</reference>
<dbReference type="Gene3D" id="2.40.160.50">
    <property type="entry name" value="membrane protein fhac: a member of the omp85/tpsb transporter family"/>
    <property type="match status" value="1"/>
</dbReference>
<sequence length="592" mass="64295" precursor="true">MSSLTKVFDMPKNDSMVRRCMIAGLVACICPIPASFAQSIPSAGQQLNQMEQQQLQQSLPQDIPEVTPEESAPVQRGNQTVKIQVNRFQFQGALTLADEQALQALLAHTKGKRLNFNELEGLTRLINHYFSDRGYKLSHATLPPQDITDGVITIQIHEVRLDDVDVEGHDLRIPEELIKRRFTSANPVGGLIADQKVERGVLLLQDLPGIKPSVNMAAGSKPDTTKMVLDVEQGDLLKPKLFVDNGGNRLTGRVRMMGLLDVNSALKRGDQLSLNIMKSMGEGYFNYASMNANLPVGDSGWKVSVGGNLLSYRAGGSFETLRQIGHAAQLTLGASYPLLLNRSQTLNLTTGFVYKKLDDESLGSATNDKKLAIFKAGMNGSVTDTFWRGGFTSGSMSYEVGDLDLSGLTSAYDADQSSTGPHAHGGYGKLSVRVRRIQRAGKNLTFLADLSGQYASKNLSTSEKFQLGGPSGIRAYPVGEASGDHGMMVNLNARYLAAEDTPLGRVQLTAFYDWGNVHQYADPDNLVLSTPNSYSLSGYGLGVLVGTAGKSEFNLQLTRTLGDHPGRDSSTNLDGDGTQYDTRMWLSYSHAF</sequence>
<dbReference type="Gene3D" id="3.10.20.310">
    <property type="entry name" value="membrane protein fhac"/>
    <property type="match status" value="1"/>
</dbReference>